<dbReference type="PANTHER" id="PTHR43122">
    <property type="entry name" value="FERREDOXIN SUBUNIT OF PYRUVATE:FLAVODOXIN OXIDOREDUCTASE-RELATED"/>
    <property type="match status" value="1"/>
</dbReference>
<name>A0A485LYX2_9ZZZZ</name>
<dbReference type="InterPro" id="IPR017896">
    <property type="entry name" value="4Fe4S_Fe-S-bd"/>
</dbReference>
<reference evidence="2" key="1">
    <citation type="submission" date="2019-03" db="EMBL/GenBank/DDBJ databases">
        <authorList>
            <person name="Hao L."/>
        </authorList>
    </citation>
    <scope>NUCLEOTIDE SEQUENCE</scope>
</reference>
<dbReference type="PANTHER" id="PTHR43122:SF1">
    <property type="entry name" value="IRON-SULFUR-BINDING PROTEIN"/>
    <property type="match status" value="1"/>
</dbReference>
<feature type="domain" description="4Fe-4S ferredoxin-type" evidence="1">
    <location>
        <begin position="5"/>
        <end position="34"/>
    </location>
</feature>
<dbReference type="Pfam" id="PF12838">
    <property type="entry name" value="Fer4_7"/>
    <property type="match status" value="1"/>
</dbReference>
<dbReference type="EMBL" id="CAADRM010000084">
    <property type="protein sequence ID" value="VFU13869.1"/>
    <property type="molecule type" value="Genomic_DNA"/>
</dbReference>
<sequence>MAAKGKITINQGLCKACELCLTVCPDEAIRLSEGLNEKGYHPAETAKDSCKGCALCAVMCPEAAIEVCRG</sequence>
<keyword evidence="2" id="KW-0560">Oxidoreductase</keyword>
<proteinExistence type="predicted"/>
<protein>
    <submittedName>
        <fullName evidence="2">2-oxoglutarate oxidoreductase OorD ferrodoxin subunit</fullName>
        <ecNumber evidence="2">1.2.7.3</ecNumber>
    </submittedName>
</protein>
<dbReference type="Gene3D" id="3.30.70.20">
    <property type="match status" value="1"/>
</dbReference>
<dbReference type="SUPFAM" id="SSF54862">
    <property type="entry name" value="4Fe-4S ferredoxins"/>
    <property type="match status" value="1"/>
</dbReference>
<dbReference type="PROSITE" id="PS51379">
    <property type="entry name" value="4FE4S_FER_2"/>
    <property type="match status" value="2"/>
</dbReference>
<dbReference type="GO" id="GO:0047553">
    <property type="term" value="F:2-oxoglutarate synthase activity"/>
    <property type="evidence" value="ECO:0007669"/>
    <property type="project" value="UniProtKB-EC"/>
</dbReference>
<evidence type="ECO:0000313" key="2">
    <source>
        <dbReference type="EMBL" id="VFU13869.1"/>
    </source>
</evidence>
<dbReference type="InterPro" id="IPR017900">
    <property type="entry name" value="4Fe4S_Fe_S_CS"/>
</dbReference>
<organism evidence="2">
    <name type="scientific">anaerobic digester metagenome</name>
    <dbReference type="NCBI Taxonomy" id="1263854"/>
    <lineage>
        <taxon>unclassified sequences</taxon>
        <taxon>metagenomes</taxon>
        <taxon>ecological metagenomes</taxon>
    </lineage>
</organism>
<dbReference type="AlphaFoldDB" id="A0A485LYX2"/>
<evidence type="ECO:0000259" key="1">
    <source>
        <dbReference type="PROSITE" id="PS51379"/>
    </source>
</evidence>
<dbReference type="PROSITE" id="PS00198">
    <property type="entry name" value="4FE4S_FER_1"/>
    <property type="match status" value="2"/>
</dbReference>
<accession>A0A485LYX2</accession>
<feature type="domain" description="4Fe-4S ferredoxin-type" evidence="1">
    <location>
        <begin position="41"/>
        <end position="70"/>
    </location>
</feature>
<dbReference type="EC" id="1.2.7.3" evidence="2"/>
<gene>
    <name evidence="2" type="primary">OorD</name>
    <name evidence="2" type="ORF">SCFA_220086</name>
</gene>